<dbReference type="Proteomes" id="UP000054097">
    <property type="component" value="Unassembled WGS sequence"/>
</dbReference>
<keyword evidence="2" id="KW-1185">Reference proteome</keyword>
<name>A0A0C2W4W4_SERVB</name>
<reference evidence="1 2" key="1">
    <citation type="submission" date="2014-04" db="EMBL/GenBank/DDBJ databases">
        <authorList>
            <consortium name="DOE Joint Genome Institute"/>
            <person name="Kuo A."/>
            <person name="Zuccaro A."/>
            <person name="Kohler A."/>
            <person name="Nagy L.G."/>
            <person name="Floudas D."/>
            <person name="Copeland A."/>
            <person name="Barry K.W."/>
            <person name="Cichocki N."/>
            <person name="Veneault-Fourrey C."/>
            <person name="LaButti K."/>
            <person name="Lindquist E.A."/>
            <person name="Lipzen A."/>
            <person name="Lundell T."/>
            <person name="Morin E."/>
            <person name="Murat C."/>
            <person name="Sun H."/>
            <person name="Tunlid A."/>
            <person name="Henrissat B."/>
            <person name="Grigoriev I.V."/>
            <person name="Hibbett D.S."/>
            <person name="Martin F."/>
            <person name="Nordberg H.P."/>
            <person name="Cantor M.N."/>
            <person name="Hua S.X."/>
        </authorList>
    </citation>
    <scope>NUCLEOTIDE SEQUENCE [LARGE SCALE GENOMIC DNA]</scope>
    <source>
        <strain evidence="1 2">MAFF 305830</strain>
    </source>
</reference>
<accession>A0A0C2W4W4</accession>
<dbReference type="HOGENOM" id="CLU_051728_0_0_1"/>
<evidence type="ECO:0000313" key="2">
    <source>
        <dbReference type="Proteomes" id="UP000054097"/>
    </source>
</evidence>
<reference evidence="2" key="2">
    <citation type="submission" date="2015-01" db="EMBL/GenBank/DDBJ databases">
        <title>Evolutionary Origins and Diversification of the Mycorrhizal Mutualists.</title>
        <authorList>
            <consortium name="DOE Joint Genome Institute"/>
            <consortium name="Mycorrhizal Genomics Consortium"/>
            <person name="Kohler A."/>
            <person name="Kuo A."/>
            <person name="Nagy L.G."/>
            <person name="Floudas D."/>
            <person name="Copeland A."/>
            <person name="Barry K.W."/>
            <person name="Cichocki N."/>
            <person name="Veneault-Fourrey C."/>
            <person name="LaButti K."/>
            <person name="Lindquist E.A."/>
            <person name="Lipzen A."/>
            <person name="Lundell T."/>
            <person name="Morin E."/>
            <person name="Murat C."/>
            <person name="Riley R."/>
            <person name="Ohm R."/>
            <person name="Sun H."/>
            <person name="Tunlid A."/>
            <person name="Henrissat B."/>
            <person name="Grigoriev I.V."/>
            <person name="Hibbett D.S."/>
            <person name="Martin F."/>
        </authorList>
    </citation>
    <scope>NUCLEOTIDE SEQUENCE [LARGE SCALE GENOMIC DNA]</scope>
    <source>
        <strain evidence="2">MAFF 305830</strain>
    </source>
</reference>
<sequence>METQYLNQLGKLRDSWNPKWRESGVWSLISPILSHFEDEITRRNAFVDHLQEHSLTRAGPRNALVPVSLDYNTSPIVDIPSFTLSIAPQSDTKNNPDRPFEKLEPAYLACSQADRDVQMPSSRSALQKWYSTFDPTLPGPFPEPDLVYRRTTNHQHSIVKECNDWYSNILEVITEKHQQHSEDVKSFIGGYLSSMTYLVADISRSCTIAISNTRSFASASFISPRHDEIEDEKSHLYMRKYEYRHYHLNGELSRPFFGLGAADTVQLVNQVLDTGSILWTITARTLKVSDALKLEKGYLNSPIQHIIAHPDNEYTRMKLLNSLLLLTKPLFLIEAVKVRQYRGGVPRRKLQGLVESIDFEARSDTLQLMVRVLISLMGHTPYPVTTVAEHVGWLFTHQHETGPIINDIGRKWDYERDCPFPEGVERKTEENRMTREVVWVDSGLPYVREG</sequence>
<dbReference type="AlphaFoldDB" id="A0A0C2W4W4"/>
<proteinExistence type="predicted"/>
<gene>
    <name evidence="1" type="ORF">M408DRAFT_333417</name>
</gene>
<evidence type="ECO:0000313" key="1">
    <source>
        <dbReference type="EMBL" id="KIM21508.1"/>
    </source>
</evidence>
<organism evidence="1 2">
    <name type="scientific">Serendipita vermifera MAFF 305830</name>
    <dbReference type="NCBI Taxonomy" id="933852"/>
    <lineage>
        <taxon>Eukaryota</taxon>
        <taxon>Fungi</taxon>
        <taxon>Dikarya</taxon>
        <taxon>Basidiomycota</taxon>
        <taxon>Agaricomycotina</taxon>
        <taxon>Agaricomycetes</taxon>
        <taxon>Sebacinales</taxon>
        <taxon>Serendipitaceae</taxon>
        <taxon>Serendipita</taxon>
    </lineage>
</organism>
<protein>
    <submittedName>
        <fullName evidence="1">Uncharacterized protein</fullName>
    </submittedName>
</protein>
<dbReference type="EMBL" id="KN824381">
    <property type="protein sequence ID" value="KIM21508.1"/>
    <property type="molecule type" value="Genomic_DNA"/>
</dbReference>